<evidence type="ECO:0000256" key="1">
    <source>
        <dbReference type="ARBA" id="ARBA00022603"/>
    </source>
</evidence>
<evidence type="ECO:0000256" key="3">
    <source>
        <dbReference type="ARBA" id="ARBA00022723"/>
    </source>
</evidence>
<evidence type="ECO:0000256" key="4">
    <source>
        <dbReference type="ARBA" id="ARBA00022842"/>
    </source>
</evidence>
<evidence type="ECO:0000313" key="5">
    <source>
        <dbReference type="EMBL" id="AMJ39531.1"/>
    </source>
</evidence>
<name>A0A140CWV5_BIXOR</name>
<organism evidence="5">
    <name type="scientific">Bixa orellana</name>
    <name type="common">Lipstick tree</name>
    <dbReference type="NCBI Taxonomy" id="66672"/>
    <lineage>
        <taxon>Eukaryota</taxon>
        <taxon>Viridiplantae</taxon>
        <taxon>Streptophyta</taxon>
        <taxon>Embryophyta</taxon>
        <taxon>Tracheophyta</taxon>
        <taxon>Spermatophyta</taxon>
        <taxon>Magnoliopsida</taxon>
        <taxon>eudicotyledons</taxon>
        <taxon>Gunneridae</taxon>
        <taxon>Pentapetalae</taxon>
        <taxon>rosids</taxon>
        <taxon>malvids</taxon>
        <taxon>Malvales</taxon>
        <taxon>Bixaceae</taxon>
        <taxon>Bixa</taxon>
    </lineage>
</organism>
<dbReference type="SUPFAM" id="SSF53335">
    <property type="entry name" value="S-adenosyl-L-methionine-dependent methyltransferases"/>
    <property type="match status" value="1"/>
</dbReference>
<keyword evidence="1 5" id="KW-0489">Methyltransferase</keyword>
<keyword evidence="2 5" id="KW-0808">Transferase</keyword>
<dbReference type="Gene3D" id="3.40.50.150">
    <property type="entry name" value="Vaccinia Virus protein VP39"/>
    <property type="match status" value="1"/>
</dbReference>
<dbReference type="GO" id="GO:0008168">
    <property type="term" value="F:methyltransferase activity"/>
    <property type="evidence" value="ECO:0007669"/>
    <property type="project" value="UniProtKB-KW"/>
</dbReference>
<dbReference type="EMBL" id="KT359055">
    <property type="protein sequence ID" value="AMJ39531.1"/>
    <property type="molecule type" value="mRNA"/>
</dbReference>
<accession>A0A140CWV5</accession>
<dbReference type="InterPro" id="IPR042086">
    <property type="entry name" value="MeTrfase_capping"/>
</dbReference>
<gene>
    <name evidence="5" type="primary">SABATH7</name>
</gene>
<protein>
    <submittedName>
        <fullName evidence="5">SABATH methyltransferase 7</fullName>
    </submittedName>
</protein>
<evidence type="ECO:0000256" key="2">
    <source>
        <dbReference type="ARBA" id="ARBA00022679"/>
    </source>
</evidence>
<dbReference type="InterPro" id="IPR005299">
    <property type="entry name" value="MeTrfase_7"/>
</dbReference>
<dbReference type="PANTHER" id="PTHR31009">
    <property type="entry name" value="S-ADENOSYL-L-METHIONINE:CARBOXYL METHYLTRANSFERASE FAMILY PROTEIN"/>
    <property type="match status" value="1"/>
</dbReference>
<keyword evidence="3" id="KW-0479">Metal-binding</keyword>
<dbReference type="GO" id="GO:0046872">
    <property type="term" value="F:metal ion binding"/>
    <property type="evidence" value="ECO:0007669"/>
    <property type="project" value="UniProtKB-KW"/>
</dbReference>
<reference evidence="5" key="1">
    <citation type="journal article" date="2015" name="BMC Genomics">
        <title>De novo transcriptome sequencing in Bixa orellana to identify genes involved in methylerythritol phosphate, carotenoid and bixin biosynthesis.</title>
        <authorList>
            <person name="Cardenas-Conejo Y."/>
            <person name="Carballo-Uicab V."/>
            <person name="Lieberman M."/>
            <person name="Aguilar-Espinosa M."/>
            <person name="Comai L."/>
            <person name="Rivera-Madrid R."/>
        </authorList>
    </citation>
    <scope>NUCLEOTIDE SEQUENCE</scope>
    <source>
        <tissue evidence="5">Leaf</tissue>
    </source>
</reference>
<proteinExistence type="evidence at transcript level"/>
<dbReference type="InterPro" id="IPR029063">
    <property type="entry name" value="SAM-dependent_MTases_sf"/>
</dbReference>
<dbReference type="Pfam" id="PF03492">
    <property type="entry name" value="Methyltransf_7"/>
    <property type="match status" value="1"/>
</dbReference>
<dbReference type="AlphaFoldDB" id="A0A140CWV5"/>
<dbReference type="GO" id="GO:0032259">
    <property type="term" value="P:methylation"/>
    <property type="evidence" value="ECO:0007669"/>
    <property type="project" value="UniProtKB-KW"/>
</dbReference>
<keyword evidence="4" id="KW-0460">Magnesium</keyword>
<dbReference type="Gene3D" id="1.10.1200.270">
    <property type="entry name" value="Methyltransferase, alpha-helical capping domain"/>
    <property type="match status" value="1"/>
</dbReference>
<sequence>METNKIYSSSPLKSFPTNGGKGPLSYANNCQYQKNGVVLTQALIYEEITKKLDTEFLLSHLNPFRISDMGCSVGPNTFIVVQNIIEAVKSKLNLNKDMIDFQVFFNDHSENDFNTLFKSLPVERNYFAAGVPGSFHRRLLPSSSLHLVNTSYALHWLSKIPEEIQDKNSPAWNKGKVHYSSSSKNVEAAYAAQFANDMESFLKARAEEIVHGGFLAVLLPCIPNEANPSKCTINALFEFMGSGLMDMVNMGSVDEAEVDSFNVPLYFPTQAEVETIIERNGCFKIEKMQQICRPMRGFTRQEVENFAMTVRAAMEEVPREHFGSEIAAEVFNRFSEKLVESCVFSDPTYVPMIDLFAFLKRI</sequence>